<gene>
    <name evidence="2" type="ORF">AVEN_114099_1</name>
    <name evidence="3" type="ORF">AVEN_201351_1</name>
</gene>
<dbReference type="Proteomes" id="UP000499080">
    <property type="component" value="Unassembled WGS sequence"/>
</dbReference>
<name>A0A4Y2SGZ9_ARAVE</name>
<evidence type="ECO:0000256" key="1">
    <source>
        <dbReference type="SAM" id="MobiDB-lite"/>
    </source>
</evidence>
<reference evidence="3 4" key="1">
    <citation type="journal article" date="2019" name="Sci. Rep.">
        <title>Orb-weaving spider Araneus ventricosus genome elucidates the spidroin gene catalogue.</title>
        <authorList>
            <person name="Kono N."/>
            <person name="Nakamura H."/>
            <person name="Ohtoshi R."/>
            <person name="Moran D.A.P."/>
            <person name="Shinohara A."/>
            <person name="Yoshida Y."/>
            <person name="Fujiwara M."/>
            <person name="Mori M."/>
            <person name="Tomita M."/>
            <person name="Arakawa K."/>
        </authorList>
    </citation>
    <scope>NUCLEOTIDE SEQUENCE [LARGE SCALE GENOMIC DNA]</scope>
</reference>
<accession>A0A4Y2SGZ9</accession>
<proteinExistence type="predicted"/>
<evidence type="ECO:0000313" key="4">
    <source>
        <dbReference type="Proteomes" id="UP000499080"/>
    </source>
</evidence>
<evidence type="ECO:0000313" key="3">
    <source>
        <dbReference type="EMBL" id="GBN87502.1"/>
    </source>
</evidence>
<dbReference type="EMBL" id="BGPR01021831">
    <property type="protein sequence ID" value="GBN87502.1"/>
    <property type="molecule type" value="Genomic_DNA"/>
</dbReference>
<feature type="region of interest" description="Disordered" evidence="1">
    <location>
        <begin position="57"/>
        <end position="86"/>
    </location>
</feature>
<evidence type="ECO:0000313" key="2">
    <source>
        <dbReference type="EMBL" id="GBN87500.1"/>
    </source>
</evidence>
<keyword evidence="4" id="KW-1185">Reference proteome</keyword>
<dbReference type="EMBL" id="BGPR01021830">
    <property type="protein sequence ID" value="GBN87500.1"/>
    <property type="molecule type" value="Genomic_DNA"/>
</dbReference>
<sequence length="86" mass="9544">MTADIQTDRLPVDGFCPKFDINLQRKSVLKFSLAILASRLEAALGLFWDGSRNFEPLSDEEDDTGAGTPLQNSAPHHRFSVHPYGL</sequence>
<comment type="caution">
    <text evidence="3">The sequence shown here is derived from an EMBL/GenBank/DDBJ whole genome shotgun (WGS) entry which is preliminary data.</text>
</comment>
<dbReference type="AlphaFoldDB" id="A0A4Y2SGZ9"/>
<organism evidence="3 4">
    <name type="scientific">Araneus ventricosus</name>
    <name type="common">Orbweaver spider</name>
    <name type="synonym">Epeira ventricosa</name>
    <dbReference type="NCBI Taxonomy" id="182803"/>
    <lineage>
        <taxon>Eukaryota</taxon>
        <taxon>Metazoa</taxon>
        <taxon>Ecdysozoa</taxon>
        <taxon>Arthropoda</taxon>
        <taxon>Chelicerata</taxon>
        <taxon>Arachnida</taxon>
        <taxon>Araneae</taxon>
        <taxon>Araneomorphae</taxon>
        <taxon>Entelegynae</taxon>
        <taxon>Araneoidea</taxon>
        <taxon>Araneidae</taxon>
        <taxon>Araneus</taxon>
    </lineage>
</organism>
<protein>
    <submittedName>
        <fullName evidence="3">Uncharacterized protein</fullName>
    </submittedName>
</protein>